<dbReference type="PANTHER" id="PTHR30468">
    <property type="entry name" value="ALPHA-KETOGLUTARATE-DEPENDENT SULFONATE DIOXYGENASE"/>
    <property type="match status" value="1"/>
</dbReference>
<dbReference type="Pfam" id="PF02668">
    <property type="entry name" value="TauD"/>
    <property type="match status" value="1"/>
</dbReference>
<dbReference type="RefSeq" id="WP_034827074.1">
    <property type="nucleotide sequence ID" value="NZ_AWFA01000026.1"/>
</dbReference>
<dbReference type="GO" id="GO:0046872">
    <property type="term" value="F:metal ion binding"/>
    <property type="evidence" value="ECO:0007669"/>
    <property type="project" value="UniProtKB-KW"/>
</dbReference>
<organism evidence="7 8">
    <name type="scientific">Hyphomonas pacifica</name>
    <dbReference type="NCBI Taxonomy" id="1280941"/>
    <lineage>
        <taxon>Bacteria</taxon>
        <taxon>Pseudomonadati</taxon>
        <taxon>Pseudomonadota</taxon>
        <taxon>Alphaproteobacteria</taxon>
        <taxon>Hyphomonadales</taxon>
        <taxon>Hyphomonadaceae</taxon>
        <taxon>Hyphomonas</taxon>
    </lineage>
</organism>
<dbReference type="GO" id="GO:0016706">
    <property type="term" value="F:2-oxoglutarate-dependent dioxygenase activity"/>
    <property type="evidence" value="ECO:0007669"/>
    <property type="project" value="TreeGrafter"/>
</dbReference>
<name>A0A062U2P4_9PROT</name>
<keyword evidence="3" id="KW-0223">Dioxygenase</keyword>
<evidence type="ECO:0000256" key="3">
    <source>
        <dbReference type="ARBA" id="ARBA00022964"/>
    </source>
</evidence>
<evidence type="ECO:0000313" key="7">
    <source>
        <dbReference type="EMBL" id="RAN32735.1"/>
    </source>
</evidence>
<dbReference type="PANTHER" id="PTHR30468:SF1">
    <property type="entry name" value="ALPHA-KETOGLUTARATE-DEPENDENT SULFONATE DIOXYGENASE"/>
    <property type="match status" value="1"/>
</dbReference>
<dbReference type="InterPro" id="IPR051323">
    <property type="entry name" value="AtsK-like"/>
</dbReference>
<dbReference type="SUPFAM" id="SSF51197">
    <property type="entry name" value="Clavaminate synthase-like"/>
    <property type="match status" value="1"/>
</dbReference>
<dbReference type="eggNOG" id="COG2175">
    <property type="taxonomic scope" value="Bacteria"/>
</dbReference>
<dbReference type="OrthoDB" id="7209371at2"/>
<dbReference type="AlphaFoldDB" id="A0A062U2P4"/>
<accession>A0A062U2P4</accession>
<comment type="caution">
    <text evidence="7">The sequence shown here is derived from an EMBL/GenBank/DDBJ whole genome shotgun (WGS) entry which is preliminary data.</text>
</comment>
<dbReference type="InterPro" id="IPR003819">
    <property type="entry name" value="TauD/TfdA-like"/>
</dbReference>
<dbReference type="InterPro" id="IPR042098">
    <property type="entry name" value="TauD-like_sf"/>
</dbReference>
<comment type="similarity">
    <text evidence="1">Belongs to the TfdA dioxygenase family.</text>
</comment>
<dbReference type="GO" id="GO:0005737">
    <property type="term" value="C:cytoplasm"/>
    <property type="evidence" value="ECO:0007669"/>
    <property type="project" value="TreeGrafter"/>
</dbReference>
<keyword evidence="4" id="KW-0560">Oxidoreductase</keyword>
<gene>
    <name evidence="7" type="ORF">HY3_14290</name>
</gene>
<reference evidence="7 8" key="1">
    <citation type="submission" date="2013-04" db="EMBL/GenBank/DDBJ databases">
        <title>Hyphomonas sp. T24B3 Genome Sequencing.</title>
        <authorList>
            <person name="Lai Q."/>
            <person name="Shao Z."/>
        </authorList>
    </citation>
    <scope>NUCLEOTIDE SEQUENCE [LARGE SCALE GENOMIC DNA]</scope>
    <source>
        <strain evidence="7 8">T24B3</strain>
    </source>
</reference>
<protein>
    <recommendedName>
        <fullName evidence="6">TauD/TfdA-like domain-containing protein</fullName>
    </recommendedName>
</protein>
<evidence type="ECO:0000256" key="5">
    <source>
        <dbReference type="ARBA" id="ARBA00023004"/>
    </source>
</evidence>
<feature type="domain" description="TauD/TfdA-like" evidence="6">
    <location>
        <begin position="5"/>
        <end position="276"/>
    </location>
</feature>
<dbReference type="EMBL" id="AWFB01000028">
    <property type="protein sequence ID" value="RAN32735.1"/>
    <property type="molecule type" value="Genomic_DNA"/>
</dbReference>
<proteinExistence type="inferred from homology"/>
<evidence type="ECO:0000259" key="6">
    <source>
        <dbReference type="Pfam" id="PF02668"/>
    </source>
</evidence>
<evidence type="ECO:0000256" key="4">
    <source>
        <dbReference type="ARBA" id="ARBA00023002"/>
    </source>
</evidence>
<evidence type="ECO:0000256" key="2">
    <source>
        <dbReference type="ARBA" id="ARBA00022723"/>
    </source>
</evidence>
<sequence length="281" mass="31816">MTLKITPSDQACGAEIRGVDLTRPLDQNTIDDIHAAWLEHQVLSFPDQDMTNEDLERFTLYFGPFGDDPFIAPIPGHDHIIAVKRAADETAPIFADTWHTDWSFQKRPPKGTCLFGITIPPEGGDTLFANQYMALEQMPPELREKIEGKHAIHSARNAYSPEGVYGDVDKAAGRSMTIMPSADAEATERHNFIRKHPETGRESLFGCAGYIIGIAGVEHEEGWDILSELYRWQTRPEFQYRHKWQEKMLIMWDNRCLLHMATGGYQGHERLLHRTTIGASG</sequence>
<dbReference type="Gene3D" id="3.60.130.10">
    <property type="entry name" value="Clavaminate synthase-like"/>
    <property type="match status" value="1"/>
</dbReference>
<evidence type="ECO:0000313" key="8">
    <source>
        <dbReference type="Proteomes" id="UP000249123"/>
    </source>
</evidence>
<evidence type="ECO:0000256" key="1">
    <source>
        <dbReference type="ARBA" id="ARBA00005896"/>
    </source>
</evidence>
<keyword evidence="2" id="KW-0479">Metal-binding</keyword>
<dbReference type="STRING" id="1280941.HY2_13805"/>
<keyword evidence="8" id="KW-1185">Reference proteome</keyword>
<keyword evidence="5" id="KW-0408">Iron</keyword>
<accession>A0A328JWE9</accession>
<dbReference type="Proteomes" id="UP000249123">
    <property type="component" value="Unassembled WGS sequence"/>
</dbReference>